<name>A0ABQ0GKM7_9PEZI</name>
<evidence type="ECO:0000313" key="2">
    <source>
        <dbReference type="Proteomes" id="UP001628179"/>
    </source>
</evidence>
<dbReference type="RefSeq" id="XP_070920027.1">
    <property type="nucleotide sequence ID" value="XM_071063926.1"/>
</dbReference>
<reference evidence="1 2" key="1">
    <citation type="submission" date="2024-09" db="EMBL/GenBank/DDBJ databases">
        <title>Itraconazole resistance in Madurella fahalii resulting from another homologue of gene encoding cytochrome P450 14-alpha sterol demethylase (CYP51).</title>
        <authorList>
            <person name="Yoshioka I."/>
            <person name="Fahal A.H."/>
            <person name="Kaneko S."/>
            <person name="Yaguchi T."/>
        </authorList>
    </citation>
    <scope>NUCLEOTIDE SEQUENCE [LARGE SCALE GENOMIC DNA]</scope>
    <source>
        <strain evidence="1 2">IFM 68171</strain>
    </source>
</reference>
<accession>A0ABQ0GKM7</accession>
<sequence length="317" mass="33407">MQRLRSSRVPYLRQTIVYLSLLVPSYAQSYVGGDLSDQAPYGVPPQAFASAIASPLVDASFPIRGYNTSTPPGAVDATVKHVNGWSIDIGVTANVPLTDSNYADIDKSQCIDATTLSITPPAGITGCDDNSWRVCAIVFTSGLGSSVTNDLQTTKTDGSCSALLPDDCIQKLQANGAQAKGGKDSGCSNLNVPDECAPYFAGTDGTAYKITPIGRDTYRNRRSPFFAWSSAPTFKGNKSALAAAMKPVWPVLLTWSHFNNSGDVHDSAGWLSCVNTPQSKEVASGSSGNGAVTSRGWYSGTRWAVLLGVGLASMFLV</sequence>
<evidence type="ECO:0000313" key="1">
    <source>
        <dbReference type="EMBL" id="GAB1318296.1"/>
    </source>
</evidence>
<organism evidence="1 2">
    <name type="scientific">Madurella fahalii</name>
    <dbReference type="NCBI Taxonomy" id="1157608"/>
    <lineage>
        <taxon>Eukaryota</taxon>
        <taxon>Fungi</taxon>
        <taxon>Dikarya</taxon>
        <taxon>Ascomycota</taxon>
        <taxon>Pezizomycotina</taxon>
        <taxon>Sordariomycetes</taxon>
        <taxon>Sordariomycetidae</taxon>
        <taxon>Sordariales</taxon>
        <taxon>Sordariales incertae sedis</taxon>
        <taxon>Madurella</taxon>
    </lineage>
</organism>
<dbReference type="EMBL" id="BAAFSV010000004">
    <property type="protein sequence ID" value="GAB1318296.1"/>
    <property type="molecule type" value="Genomic_DNA"/>
</dbReference>
<comment type="caution">
    <text evidence="1">The sequence shown here is derived from an EMBL/GenBank/DDBJ whole genome shotgun (WGS) entry which is preliminary data.</text>
</comment>
<dbReference type="Proteomes" id="UP001628179">
    <property type="component" value="Unassembled WGS sequence"/>
</dbReference>
<proteinExistence type="predicted"/>
<keyword evidence="2" id="KW-1185">Reference proteome</keyword>
<gene>
    <name evidence="1" type="ORF">MFIFM68171_08506</name>
</gene>
<protein>
    <submittedName>
        <fullName evidence="1">Uncharacterized protein</fullName>
    </submittedName>
</protein>
<dbReference type="GeneID" id="98179249"/>